<accession>A0A7T2YP64</accession>
<keyword evidence="2" id="KW-1185">Reference proteome</keyword>
<dbReference type="AlphaFoldDB" id="A0A7T2YP64"/>
<name>A0A7T2YP64_9BURK</name>
<gene>
    <name evidence="1" type="ORF">I6G47_17990</name>
</gene>
<dbReference type="KEGG" id="dla:I6G47_17990"/>
<evidence type="ECO:0008006" key="3">
    <source>
        <dbReference type="Google" id="ProtNLM"/>
    </source>
</evidence>
<sequence>MNLLTNQRPLPGRVRWLQWGAALAGVAVLAGCAGLGKPKDPETIVAERSLAYWQARVDGDVAKAYGFTSPGYRAVKTQEQFRRAYGTPPAVDDLEAGKAQCEADRCEFNIKFKAQLPMAKGAVVPMGMQEVWIREDGQWWLFLE</sequence>
<evidence type="ECO:0000313" key="1">
    <source>
        <dbReference type="EMBL" id="QPS78918.1"/>
    </source>
</evidence>
<evidence type="ECO:0000313" key="2">
    <source>
        <dbReference type="Proteomes" id="UP000595064"/>
    </source>
</evidence>
<protein>
    <recommendedName>
        <fullName evidence="3">DUF4878 domain-containing protein</fullName>
    </recommendedName>
</protein>
<reference evidence="1 2" key="1">
    <citation type="submission" date="2020-12" db="EMBL/GenBank/DDBJ databases">
        <title>FDA dAtabase for Regulatory Grade micrObial Sequences (FDA-ARGOS): Supporting development and validation of Infectious Disease Dx tests.</title>
        <authorList>
            <person name="Sproer C."/>
            <person name="Gronow S."/>
            <person name="Severitt S."/>
            <person name="Schroder I."/>
            <person name="Tallon L."/>
            <person name="Sadzewicz L."/>
            <person name="Zhao X."/>
            <person name="Boylan J."/>
            <person name="Ott S."/>
            <person name="Bowen H."/>
            <person name="Vavikolanu K."/>
            <person name="Mehta A."/>
            <person name="Aluvathingal J."/>
            <person name="Nadendla S."/>
            <person name="Lowell S."/>
            <person name="Myers T."/>
            <person name="Yan Y."/>
            <person name="Sichtig H."/>
        </authorList>
    </citation>
    <scope>NUCLEOTIDE SEQUENCE [LARGE SCALE GENOMIC DNA]</scope>
    <source>
        <strain evidence="1 2">FDAARGOS_890</strain>
    </source>
</reference>
<dbReference type="Proteomes" id="UP000595064">
    <property type="component" value="Chromosome"/>
</dbReference>
<proteinExistence type="predicted"/>
<dbReference type="RefSeq" id="WP_016451824.1">
    <property type="nucleotide sequence ID" value="NZ_CP065748.1"/>
</dbReference>
<dbReference type="EMBL" id="CP065748">
    <property type="protein sequence ID" value="QPS78918.1"/>
    <property type="molecule type" value="Genomic_DNA"/>
</dbReference>
<organism evidence="1 2">
    <name type="scientific">Delftia lacustris</name>
    <dbReference type="NCBI Taxonomy" id="558537"/>
    <lineage>
        <taxon>Bacteria</taxon>
        <taxon>Pseudomonadati</taxon>
        <taxon>Pseudomonadota</taxon>
        <taxon>Betaproteobacteria</taxon>
        <taxon>Burkholderiales</taxon>
        <taxon>Comamonadaceae</taxon>
        <taxon>Delftia</taxon>
    </lineage>
</organism>